<sequence>MIAVAITLLLQLSFIHGQSSCTPAAIAACGTNPCVQTGTAFSCLCPDMTLQQTAAACGTTATTAAPVVIPNQCANAVCPAGASCIPTNQNPAAYVCICPNNVLANPDCPTNLPANNPCAVSNPCSSGGTCVINPLSGTAVCVCPNGTYGPKCGYGCRPKCDSDWCYNGGRCTNAYGQAYCACGKNFRGRRCELQNNKHNYVYLHHNPHH</sequence>
<keyword evidence="4 5" id="KW-1015">Disulfide bond</keyword>
<evidence type="ECO:0000256" key="4">
    <source>
        <dbReference type="ARBA" id="ARBA00023157"/>
    </source>
</evidence>
<evidence type="ECO:0000259" key="7">
    <source>
        <dbReference type="PROSITE" id="PS50026"/>
    </source>
</evidence>
<dbReference type="SUPFAM" id="SSF57196">
    <property type="entry name" value="EGF/Laminin"/>
    <property type="match status" value="2"/>
</dbReference>
<dbReference type="AlphaFoldDB" id="A0A819ER89"/>
<feature type="domain" description="EGF-like" evidence="7">
    <location>
        <begin position="157"/>
        <end position="192"/>
    </location>
</feature>
<evidence type="ECO:0000256" key="1">
    <source>
        <dbReference type="ARBA" id="ARBA00022536"/>
    </source>
</evidence>
<dbReference type="PROSITE" id="PS00022">
    <property type="entry name" value="EGF_1"/>
    <property type="match status" value="2"/>
</dbReference>
<dbReference type="EMBL" id="CAJOAY010001531">
    <property type="protein sequence ID" value="CAF3855168.1"/>
    <property type="molecule type" value="Genomic_DNA"/>
</dbReference>
<dbReference type="CDD" id="cd00054">
    <property type="entry name" value="EGF_CA"/>
    <property type="match status" value="1"/>
</dbReference>
<dbReference type="GO" id="GO:0007157">
    <property type="term" value="P:heterophilic cell-cell adhesion via plasma membrane cell adhesion molecules"/>
    <property type="evidence" value="ECO:0007669"/>
    <property type="project" value="TreeGrafter"/>
</dbReference>
<evidence type="ECO:0000313" key="11">
    <source>
        <dbReference type="Proteomes" id="UP000663881"/>
    </source>
</evidence>
<dbReference type="GO" id="GO:0045197">
    <property type="term" value="P:establishment or maintenance of epithelial cell apical/basal polarity"/>
    <property type="evidence" value="ECO:0007669"/>
    <property type="project" value="TreeGrafter"/>
</dbReference>
<feature type="domain" description="EGF-like" evidence="7">
    <location>
        <begin position="114"/>
        <end position="153"/>
    </location>
</feature>
<accession>A0A819ER89</accession>
<evidence type="ECO:0000256" key="2">
    <source>
        <dbReference type="ARBA" id="ARBA00022729"/>
    </source>
</evidence>
<gene>
    <name evidence="9" type="ORF">KXQ929_LOCUS7935</name>
    <name evidence="10" type="ORF">OKA104_LOCUS21724</name>
    <name evidence="8" type="ORF">VCS650_LOCUS35421</name>
</gene>
<dbReference type="Pfam" id="PF00008">
    <property type="entry name" value="EGF"/>
    <property type="match status" value="1"/>
</dbReference>
<name>A0A819ER89_9BILA</name>
<dbReference type="SMART" id="SM00181">
    <property type="entry name" value="EGF"/>
    <property type="match status" value="3"/>
</dbReference>
<keyword evidence="2 6" id="KW-0732">Signal</keyword>
<feature type="signal peptide" evidence="6">
    <location>
        <begin position="1"/>
        <end position="17"/>
    </location>
</feature>
<feature type="chain" id="PRO_5036235081" description="EGF-like domain-containing protein" evidence="6">
    <location>
        <begin position="18"/>
        <end position="209"/>
    </location>
</feature>
<dbReference type="Proteomes" id="UP000663868">
    <property type="component" value="Unassembled WGS sequence"/>
</dbReference>
<protein>
    <recommendedName>
        <fullName evidence="7">EGF-like domain-containing protein</fullName>
    </recommendedName>
</protein>
<feature type="disulfide bond" evidence="5">
    <location>
        <begin position="124"/>
        <end position="141"/>
    </location>
</feature>
<organism evidence="10 11">
    <name type="scientific">Adineta steineri</name>
    <dbReference type="NCBI Taxonomy" id="433720"/>
    <lineage>
        <taxon>Eukaryota</taxon>
        <taxon>Metazoa</taxon>
        <taxon>Spiralia</taxon>
        <taxon>Gnathifera</taxon>
        <taxon>Rotifera</taxon>
        <taxon>Eurotatoria</taxon>
        <taxon>Bdelloidea</taxon>
        <taxon>Adinetida</taxon>
        <taxon>Adinetidae</taxon>
        <taxon>Adineta</taxon>
    </lineage>
</organism>
<keyword evidence="1 5" id="KW-0245">EGF-like domain</keyword>
<dbReference type="InterPro" id="IPR051022">
    <property type="entry name" value="Notch_Cell-Fate_Det"/>
</dbReference>
<reference evidence="10" key="1">
    <citation type="submission" date="2021-02" db="EMBL/GenBank/DDBJ databases">
        <authorList>
            <person name="Nowell W R."/>
        </authorList>
    </citation>
    <scope>NUCLEOTIDE SEQUENCE</scope>
</reference>
<keyword evidence="3" id="KW-0677">Repeat</keyword>
<dbReference type="OrthoDB" id="283575at2759"/>
<dbReference type="Proteomes" id="UP000663891">
    <property type="component" value="Unassembled WGS sequence"/>
</dbReference>
<dbReference type="EMBL" id="CAJOBB010000335">
    <property type="protein sequence ID" value="CAF3654327.1"/>
    <property type="molecule type" value="Genomic_DNA"/>
</dbReference>
<evidence type="ECO:0000313" key="9">
    <source>
        <dbReference type="EMBL" id="CAF3654327.1"/>
    </source>
</evidence>
<dbReference type="PROSITE" id="PS50026">
    <property type="entry name" value="EGF_3"/>
    <property type="match status" value="2"/>
</dbReference>
<dbReference type="PANTHER" id="PTHR24049">
    <property type="entry name" value="CRUMBS FAMILY MEMBER"/>
    <property type="match status" value="1"/>
</dbReference>
<evidence type="ECO:0000256" key="3">
    <source>
        <dbReference type="ARBA" id="ARBA00022737"/>
    </source>
</evidence>
<feature type="disulfide bond" evidence="5">
    <location>
        <begin position="143"/>
        <end position="152"/>
    </location>
</feature>
<dbReference type="InterPro" id="IPR000742">
    <property type="entry name" value="EGF"/>
</dbReference>
<dbReference type="GO" id="GO:0032991">
    <property type="term" value="C:protein-containing complex"/>
    <property type="evidence" value="ECO:0007669"/>
    <property type="project" value="TreeGrafter"/>
</dbReference>
<dbReference type="EMBL" id="CAJNON010000802">
    <property type="protein sequence ID" value="CAF1381327.1"/>
    <property type="molecule type" value="Genomic_DNA"/>
</dbReference>
<comment type="caution">
    <text evidence="10">The sequence shown here is derived from an EMBL/GenBank/DDBJ whole genome shotgun (WGS) entry which is preliminary data.</text>
</comment>
<comment type="caution">
    <text evidence="5">Lacks conserved residue(s) required for the propagation of feature annotation.</text>
</comment>
<proteinExistence type="predicted"/>
<dbReference type="Proteomes" id="UP000663881">
    <property type="component" value="Unassembled WGS sequence"/>
</dbReference>
<evidence type="ECO:0000313" key="8">
    <source>
        <dbReference type="EMBL" id="CAF1381327.1"/>
    </source>
</evidence>
<dbReference type="PANTHER" id="PTHR24049:SF22">
    <property type="entry name" value="DROSOPHILA CRUMBS HOMOLOG"/>
    <property type="match status" value="1"/>
</dbReference>
<evidence type="ECO:0000313" key="10">
    <source>
        <dbReference type="EMBL" id="CAF3855168.1"/>
    </source>
</evidence>
<dbReference type="GO" id="GO:0005886">
    <property type="term" value="C:plasma membrane"/>
    <property type="evidence" value="ECO:0007669"/>
    <property type="project" value="TreeGrafter"/>
</dbReference>
<dbReference type="Gene3D" id="2.10.25.10">
    <property type="entry name" value="Laminin"/>
    <property type="match status" value="2"/>
</dbReference>
<evidence type="ECO:0000256" key="5">
    <source>
        <dbReference type="PROSITE-ProRule" id="PRU00076"/>
    </source>
</evidence>
<evidence type="ECO:0000256" key="6">
    <source>
        <dbReference type="SAM" id="SignalP"/>
    </source>
</evidence>
<feature type="disulfide bond" evidence="5">
    <location>
        <begin position="182"/>
        <end position="191"/>
    </location>
</feature>